<name>A0A506UHU7_9HYPH</name>
<proteinExistence type="predicted"/>
<dbReference type="RefSeq" id="WP_141165185.1">
    <property type="nucleotide sequence ID" value="NZ_VHLH01000001.1"/>
</dbReference>
<comment type="caution">
    <text evidence="2">The sequence shown here is derived from an EMBL/GenBank/DDBJ whole genome shotgun (WGS) entry which is preliminary data.</text>
</comment>
<reference evidence="2 3" key="1">
    <citation type="submission" date="2019-06" db="EMBL/GenBank/DDBJ databases">
        <authorList>
            <person name="Li M."/>
        </authorList>
    </citation>
    <scope>NUCLEOTIDE SEQUENCE [LARGE SCALE GENOMIC DNA]</scope>
    <source>
        <strain evidence="2 3">BGMRC6574</strain>
    </source>
</reference>
<dbReference type="AlphaFoldDB" id="A0A506UHU7"/>
<evidence type="ECO:0000256" key="1">
    <source>
        <dbReference type="SAM" id="MobiDB-lite"/>
    </source>
</evidence>
<evidence type="ECO:0000313" key="3">
    <source>
        <dbReference type="Proteomes" id="UP000320314"/>
    </source>
</evidence>
<organism evidence="2 3">
    <name type="scientific">Pararhizobium mangrovi</name>
    <dbReference type="NCBI Taxonomy" id="2590452"/>
    <lineage>
        <taxon>Bacteria</taxon>
        <taxon>Pseudomonadati</taxon>
        <taxon>Pseudomonadota</taxon>
        <taxon>Alphaproteobacteria</taxon>
        <taxon>Hyphomicrobiales</taxon>
        <taxon>Rhizobiaceae</taxon>
        <taxon>Rhizobium/Agrobacterium group</taxon>
        <taxon>Pararhizobium</taxon>
    </lineage>
</organism>
<accession>A0A506UHU7</accession>
<feature type="region of interest" description="Disordered" evidence="1">
    <location>
        <begin position="62"/>
        <end position="85"/>
    </location>
</feature>
<gene>
    <name evidence="2" type="ORF">FJU11_01265</name>
</gene>
<evidence type="ECO:0000313" key="2">
    <source>
        <dbReference type="EMBL" id="TPW32882.1"/>
    </source>
</evidence>
<protein>
    <submittedName>
        <fullName evidence="2">Uncharacterized protein</fullName>
    </submittedName>
</protein>
<dbReference type="Proteomes" id="UP000320314">
    <property type="component" value="Unassembled WGS sequence"/>
</dbReference>
<sequence length="85" mass="8923">MQDVLGKLVDDLRADRRVQVADLKRMLAVIDAEIAAALERGDGVPAPIRDVREVVARACGAGTRADGWDDDGDTAGIPPAGDDPT</sequence>
<keyword evidence="3" id="KW-1185">Reference proteome</keyword>
<dbReference type="EMBL" id="VHLH01000001">
    <property type="protein sequence ID" value="TPW32882.1"/>
    <property type="molecule type" value="Genomic_DNA"/>
</dbReference>